<name>A0ACC0WDJ8_9STRA</name>
<dbReference type="EMBL" id="CM047581">
    <property type="protein sequence ID" value="KAI9916175.1"/>
    <property type="molecule type" value="Genomic_DNA"/>
</dbReference>
<accession>A0ACC0WDJ8</accession>
<keyword evidence="2" id="KW-1185">Reference proteome</keyword>
<evidence type="ECO:0000313" key="1">
    <source>
        <dbReference type="EMBL" id="KAI9916175.1"/>
    </source>
</evidence>
<comment type="caution">
    <text evidence="1">The sequence shown here is derived from an EMBL/GenBank/DDBJ whole genome shotgun (WGS) entry which is preliminary data.</text>
</comment>
<organism evidence="1 2">
    <name type="scientific">Peronosclerospora sorghi</name>
    <dbReference type="NCBI Taxonomy" id="230839"/>
    <lineage>
        <taxon>Eukaryota</taxon>
        <taxon>Sar</taxon>
        <taxon>Stramenopiles</taxon>
        <taxon>Oomycota</taxon>
        <taxon>Peronosporomycetes</taxon>
        <taxon>Peronosporales</taxon>
        <taxon>Peronosporaceae</taxon>
        <taxon>Peronosclerospora</taxon>
    </lineage>
</organism>
<protein>
    <submittedName>
        <fullName evidence="1">Uncharacterized protein</fullName>
    </submittedName>
</protein>
<reference evidence="1 2" key="1">
    <citation type="journal article" date="2022" name="bioRxiv">
        <title>The genome of the oomycete Peronosclerospora sorghi, a cosmopolitan pathogen of maize and sorghum, is inflated with dispersed pseudogenes.</title>
        <authorList>
            <person name="Fletcher K."/>
            <person name="Martin F."/>
            <person name="Isakeit T."/>
            <person name="Cavanaugh K."/>
            <person name="Magill C."/>
            <person name="Michelmore R."/>
        </authorList>
    </citation>
    <scope>NUCLEOTIDE SEQUENCE [LARGE SCALE GENOMIC DNA]</scope>
    <source>
        <strain evidence="1">P6</strain>
    </source>
</reference>
<sequence length="67" mass="7512">MVLSLTCVLVGSGEVFGVKIDECARVWELKDAIKDKNKVTITCDAKDLEVFLARTENVRGSRQIHMM</sequence>
<dbReference type="Proteomes" id="UP001163321">
    <property type="component" value="Chromosome 2"/>
</dbReference>
<gene>
    <name evidence="1" type="ORF">PsorP6_016895</name>
</gene>
<evidence type="ECO:0000313" key="2">
    <source>
        <dbReference type="Proteomes" id="UP001163321"/>
    </source>
</evidence>
<proteinExistence type="predicted"/>